<feature type="transmembrane region" description="Helical" evidence="16">
    <location>
        <begin position="73"/>
        <end position="95"/>
    </location>
</feature>
<accession>A0A2H0DXE1</accession>
<name>A0A2H0DXE1_9BACT</name>
<evidence type="ECO:0000256" key="3">
    <source>
        <dbReference type="ARBA" id="ARBA00022679"/>
    </source>
</evidence>
<dbReference type="PANTHER" id="PTHR30474:SF2">
    <property type="entry name" value="PEPTIDOGLYCAN GLYCOSYLTRANSFERASE FTSW-RELATED"/>
    <property type="match status" value="1"/>
</dbReference>
<keyword evidence="3" id="KW-0808">Transferase</keyword>
<feature type="transmembrane region" description="Helical" evidence="16">
    <location>
        <begin position="304"/>
        <end position="329"/>
    </location>
</feature>
<feature type="transmembrane region" description="Helical" evidence="16">
    <location>
        <begin position="115"/>
        <end position="132"/>
    </location>
</feature>
<evidence type="ECO:0000313" key="17">
    <source>
        <dbReference type="EMBL" id="PIP86842.1"/>
    </source>
</evidence>
<keyword evidence="5" id="KW-0133">Cell shape</keyword>
<dbReference type="AlphaFoldDB" id="A0A2H0DXE1"/>
<proteinExistence type="inferred from homology"/>
<dbReference type="GO" id="GO:0009252">
    <property type="term" value="P:peptidoglycan biosynthetic process"/>
    <property type="evidence" value="ECO:0007669"/>
    <property type="project" value="UniProtKB-KW"/>
</dbReference>
<dbReference type="GO" id="GO:0032153">
    <property type="term" value="C:cell division site"/>
    <property type="evidence" value="ECO:0007669"/>
    <property type="project" value="TreeGrafter"/>
</dbReference>
<gene>
    <name evidence="17" type="ORF">COW81_03445</name>
</gene>
<organism evidence="17 18">
    <name type="scientific">Candidatus Campbellbacteria bacterium CG22_combo_CG10-13_8_21_14_all_36_13</name>
    <dbReference type="NCBI Taxonomy" id="1974529"/>
    <lineage>
        <taxon>Bacteria</taxon>
        <taxon>Candidatus Campbelliibacteriota</taxon>
    </lineage>
</organism>
<evidence type="ECO:0000256" key="15">
    <source>
        <dbReference type="ARBA" id="ARBA00049902"/>
    </source>
</evidence>
<evidence type="ECO:0000313" key="18">
    <source>
        <dbReference type="Proteomes" id="UP000231143"/>
    </source>
</evidence>
<protein>
    <recommendedName>
        <fullName evidence="12">Probable peptidoglycan glycosyltransferase FtsW</fullName>
        <ecNumber evidence="14">2.4.99.28</ecNumber>
    </recommendedName>
    <alternativeName>
        <fullName evidence="13">Cell division protein FtsW</fullName>
    </alternativeName>
    <alternativeName>
        <fullName evidence="10">Cell wall polymerase</fullName>
    </alternativeName>
    <alternativeName>
        <fullName evidence="9">Peptidoglycan polymerase</fullName>
    </alternativeName>
</protein>
<dbReference type="GO" id="GO:0008360">
    <property type="term" value="P:regulation of cell shape"/>
    <property type="evidence" value="ECO:0007669"/>
    <property type="project" value="UniProtKB-KW"/>
</dbReference>
<evidence type="ECO:0000256" key="7">
    <source>
        <dbReference type="ARBA" id="ARBA00022989"/>
    </source>
</evidence>
<keyword evidence="8 16" id="KW-0472">Membrane</keyword>
<evidence type="ECO:0000256" key="8">
    <source>
        <dbReference type="ARBA" id="ARBA00023136"/>
    </source>
</evidence>
<comment type="similarity">
    <text evidence="11">Belongs to the SEDS family. FtsW subfamily.</text>
</comment>
<dbReference type="PANTHER" id="PTHR30474">
    <property type="entry name" value="CELL CYCLE PROTEIN"/>
    <property type="match status" value="1"/>
</dbReference>
<reference evidence="17 18" key="1">
    <citation type="submission" date="2017-09" db="EMBL/GenBank/DDBJ databases">
        <title>Depth-based differentiation of microbial function through sediment-hosted aquifers and enrichment of novel symbionts in the deep terrestrial subsurface.</title>
        <authorList>
            <person name="Probst A.J."/>
            <person name="Ladd B."/>
            <person name="Jarett J.K."/>
            <person name="Geller-Mcgrath D.E."/>
            <person name="Sieber C.M."/>
            <person name="Emerson J.B."/>
            <person name="Anantharaman K."/>
            <person name="Thomas B.C."/>
            <person name="Malmstrom R."/>
            <person name="Stieglmeier M."/>
            <person name="Klingl A."/>
            <person name="Woyke T."/>
            <person name="Ryan C.M."/>
            <person name="Banfield J.F."/>
        </authorList>
    </citation>
    <scope>NUCLEOTIDE SEQUENCE [LARGE SCALE GENOMIC DNA]</scope>
    <source>
        <strain evidence="17">CG22_combo_CG10-13_8_21_14_all_36_13</strain>
    </source>
</reference>
<dbReference type="Proteomes" id="UP000231143">
    <property type="component" value="Unassembled WGS sequence"/>
</dbReference>
<feature type="transmembrane region" description="Helical" evidence="16">
    <location>
        <begin position="164"/>
        <end position="180"/>
    </location>
</feature>
<sequence>MKKRGVDLTFLGLLTSLVLVGFIIFYSASLGLYAKEGITFSRTLFSQIFFGFIIGSTLLWITSRTPLAFWQKYAIHVFVFCASVTMLVFIPGIGIEHGGARRWLAVGSISFQPAELLKIGSVILFASWLAVIKQKVQSIKLGLIPVLGLMSVVSGILLLQKDTGTTMVIVATLIGMYFLAGAKIKHVIFIITVCLIGVYILSLVHPYIQSRIDTYLHPDRDPQGESYQIQQAFIAVGSGGLLGKGFGKSIQKFDFLPEPTGDSIFAIYSEEWGFVGSVVLLILFLLLTFRGFAIASKSQNLFTFYIVSGVVLLVISQSLINISAMIGVLPLTGMPLIFVSKGGSALSIALASMGIVLSASRSMKT</sequence>
<evidence type="ECO:0000256" key="2">
    <source>
        <dbReference type="ARBA" id="ARBA00022676"/>
    </source>
</evidence>
<dbReference type="GO" id="GO:0005886">
    <property type="term" value="C:plasma membrane"/>
    <property type="evidence" value="ECO:0007669"/>
    <property type="project" value="TreeGrafter"/>
</dbReference>
<evidence type="ECO:0000256" key="6">
    <source>
        <dbReference type="ARBA" id="ARBA00022984"/>
    </source>
</evidence>
<evidence type="ECO:0000256" key="16">
    <source>
        <dbReference type="SAM" id="Phobius"/>
    </source>
</evidence>
<comment type="subcellular location">
    <subcellularLocation>
        <location evidence="1">Membrane</location>
        <topology evidence="1">Multi-pass membrane protein</topology>
    </subcellularLocation>
</comment>
<keyword evidence="2" id="KW-0328">Glycosyltransferase</keyword>
<evidence type="ECO:0000256" key="10">
    <source>
        <dbReference type="ARBA" id="ARBA00033270"/>
    </source>
</evidence>
<evidence type="ECO:0000256" key="4">
    <source>
        <dbReference type="ARBA" id="ARBA00022692"/>
    </source>
</evidence>
<dbReference type="EMBL" id="PCTT01000045">
    <property type="protein sequence ID" value="PIP86842.1"/>
    <property type="molecule type" value="Genomic_DNA"/>
</dbReference>
<comment type="catalytic activity">
    <reaction evidence="15">
        <text>[GlcNAc-(1-&gt;4)-Mur2Ac(oyl-L-Ala-gamma-D-Glu-L-Lys-D-Ala-D-Ala)](n)-di-trans,octa-cis-undecaprenyl diphosphate + beta-D-GlcNAc-(1-&gt;4)-Mur2Ac(oyl-L-Ala-gamma-D-Glu-L-Lys-D-Ala-D-Ala)-di-trans,octa-cis-undecaprenyl diphosphate = [GlcNAc-(1-&gt;4)-Mur2Ac(oyl-L-Ala-gamma-D-Glu-L-Lys-D-Ala-D-Ala)](n+1)-di-trans,octa-cis-undecaprenyl diphosphate + di-trans,octa-cis-undecaprenyl diphosphate + H(+)</text>
        <dbReference type="Rhea" id="RHEA:23708"/>
        <dbReference type="Rhea" id="RHEA-COMP:9602"/>
        <dbReference type="Rhea" id="RHEA-COMP:9603"/>
        <dbReference type="ChEBI" id="CHEBI:15378"/>
        <dbReference type="ChEBI" id="CHEBI:58405"/>
        <dbReference type="ChEBI" id="CHEBI:60033"/>
        <dbReference type="ChEBI" id="CHEBI:78435"/>
        <dbReference type="EC" id="2.4.99.28"/>
    </reaction>
</comment>
<keyword evidence="7 16" id="KW-1133">Transmembrane helix</keyword>
<evidence type="ECO:0000256" key="14">
    <source>
        <dbReference type="ARBA" id="ARBA00044770"/>
    </source>
</evidence>
<keyword evidence="4 16" id="KW-0812">Transmembrane</keyword>
<evidence type="ECO:0000256" key="1">
    <source>
        <dbReference type="ARBA" id="ARBA00004141"/>
    </source>
</evidence>
<feature type="transmembrane region" description="Helical" evidence="16">
    <location>
        <begin position="12"/>
        <end position="34"/>
    </location>
</feature>
<feature type="transmembrane region" description="Helical" evidence="16">
    <location>
        <begin position="187"/>
        <end position="208"/>
    </location>
</feature>
<evidence type="ECO:0000256" key="5">
    <source>
        <dbReference type="ARBA" id="ARBA00022960"/>
    </source>
</evidence>
<dbReference type="EC" id="2.4.99.28" evidence="14"/>
<evidence type="ECO:0000256" key="9">
    <source>
        <dbReference type="ARBA" id="ARBA00032370"/>
    </source>
</evidence>
<feature type="transmembrane region" description="Helical" evidence="16">
    <location>
        <begin position="40"/>
        <end position="61"/>
    </location>
</feature>
<dbReference type="GO" id="GO:0008955">
    <property type="term" value="F:peptidoglycan glycosyltransferase activity"/>
    <property type="evidence" value="ECO:0007669"/>
    <property type="project" value="UniProtKB-EC"/>
</dbReference>
<dbReference type="Pfam" id="PF01098">
    <property type="entry name" value="FTSW_RODA_SPOVE"/>
    <property type="match status" value="1"/>
</dbReference>
<evidence type="ECO:0000256" key="12">
    <source>
        <dbReference type="ARBA" id="ARBA00041185"/>
    </source>
</evidence>
<comment type="caution">
    <text evidence="17">The sequence shown here is derived from an EMBL/GenBank/DDBJ whole genome shotgun (WGS) entry which is preliminary data.</text>
</comment>
<feature type="transmembrane region" description="Helical" evidence="16">
    <location>
        <begin position="335"/>
        <end position="359"/>
    </location>
</feature>
<evidence type="ECO:0000256" key="13">
    <source>
        <dbReference type="ARBA" id="ARBA00041418"/>
    </source>
</evidence>
<feature type="transmembrane region" description="Helical" evidence="16">
    <location>
        <begin position="272"/>
        <end position="292"/>
    </location>
</feature>
<keyword evidence="6" id="KW-0573">Peptidoglycan synthesis</keyword>
<dbReference type="GO" id="GO:0051301">
    <property type="term" value="P:cell division"/>
    <property type="evidence" value="ECO:0007669"/>
    <property type="project" value="InterPro"/>
</dbReference>
<feature type="transmembrane region" description="Helical" evidence="16">
    <location>
        <begin position="139"/>
        <end position="158"/>
    </location>
</feature>
<evidence type="ECO:0000256" key="11">
    <source>
        <dbReference type="ARBA" id="ARBA00038053"/>
    </source>
</evidence>
<dbReference type="GO" id="GO:0015648">
    <property type="term" value="F:lipid-linked peptidoglycan transporter activity"/>
    <property type="evidence" value="ECO:0007669"/>
    <property type="project" value="TreeGrafter"/>
</dbReference>
<dbReference type="InterPro" id="IPR001182">
    <property type="entry name" value="FtsW/RodA"/>
</dbReference>